<name>A0A6J8BFT9_MYTCO</name>
<dbReference type="GO" id="GO:0005576">
    <property type="term" value="C:extracellular region"/>
    <property type="evidence" value="ECO:0007669"/>
    <property type="project" value="UniProtKB-SubCell"/>
</dbReference>
<dbReference type="InterPro" id="IPR051237">
    <property type="entry name" value="Ferric-chelate_Red/DefProt"/>
</dbReference>
<evidence type="ECO:0000313" key="12">
    <source>
        <dbReference type="Proteomes" id="UP000507470"/>
    </source>
</evidence>
<evidence type="ECO:0000256" key="2">
    <source>
        <dbReference type="ARBA" id="ARBA00008501"/>
    </source>
</evidence>
<keyword evidence="5" id="KW-0399">Innate immunity</keyword>
<evidence type="ECO:0000259" key="10">
    <source>
        <dbReference type="PROSITE" id="PS51019"/>
    </source>
</evidence>
<dbReference type="OrthoDB" id="2419613at2759"/>
<dbReference type="InterPro" id="IPR042307">
    <property type="entry name" value="Reeler_sf"/>
</dbReference>
<dbReference type="GO" id="GO:0042742">
    <property type="term" value="P:defense response to bacterium"/>
    <property type="evidence" value="ECO:0007669"/>
    <property type="project" value="UniProtKB-KW"/>
</dbReference>
<keyword evidence="7" id="KW-0391">Immunity</keyword>
<protein>
    <recommendedName>
        <fullName evidence="10">Reelin domain-containing protein</fullName>
    </recommendedName>
</protein>
<keyword evidence="8" id="KW-0044">Antibiotic</keyword>
<organism evidence="11 12">
    <name type="scientific">Mytilus coruscus</name>
    <name type="common">Sea mussel</name>
    <dbReference type="NCBI Taxonomy" id="42192"/>
    <lineage>
        <taxon>Eukaryota</taxon>
        <taxon>Metazoa</taxon>
        <taxon>Spiralia</taxon>
        <taxon>Lophotrochozoa</taxon>
        <taxon>Mollusca</taxon>
        <taxon>Bivalvia</taxon>
        <taxon>Autobranchia</taxon>
        <taxon>Pteriomorphia</taxon>
        <taxon>Mytilida</taxon>
        <taxon>Mytiloidea</taxon>
        <taxon>Mytilidae</taxon>
        <taxon>Mytilinae</taxon>
        <taxon>Mytilus</taxon>
    </lineage>
</organism>
<dbReference type="CDD" id="cd08544">
    <property type="entry name" value="Reeler"/>
    <property type="match status" value="1"/>
</dbReference>
<dbReference type="PANTHER" id="PTHR45828:SF9">
    <property type="entry name" value="CELL WALL INTEGRITY AND STRESS RESPONSE COMPONENT 4-LIKE-RELATED"/>
    <property type="match status" value="1"/>
</dbReference>
<dbReference type="AlphaFoldDB" id="A0A6J8BFT9"/>
<evidence type="ECO:0000256" key="9">
    <source>
        <dbReference type="SAM" id="SignalP"/>
    </source>
</evidence>
<sequence length="189" mass="20389">MELVYLQLLILLSCCYYVHGKPEGALPGACDTMVPGHSAPAQNSPPPFQITLDKTSYGGSDVIAVTLSKNSTNKFKGYLIQARNQDGTKIPGFELIQNSKFLQCNNPNDAVTHTEASPKDSVTFNFTAPAKSRGNITIFATAVEKTATFWVKIPSETIIDKATTGAASTILPNVVVVTFAVFCKYLSQH</sequence>
<accession>A0A6J8BFT9</accession>
<evidence type="ECO:0000256" key="7">
    <source>
        <dbReference type="ARBA" id="ARBA00022859"/>
    </source>
</evidence>
<keyword evidence="3" id="KW-0964">Secreted</keyword>
<feature type="domain" description="Reelin" evidence="10">
    <location>
        <begin position="11"/>
        <end position="172"/>
    </location>
</feature>
<dbReference type="PANTHER" id="PTHR45828">
    <property type="entry name" value="CYTOCHROME B561/FERRIC REDUCTASE TRANSMEMBRANE"/>
    <property type="match status" value="1"/>
</dbReference>
<evidence type="ECO:0000256" key="5">
    <source>
        <dbReference type="ARBA" id="ARBA00022588"/>
    </source>
</evidence>
<proteinExistence type="inferred from homology"/>
<dbReference type="Proteomes" id="UP000507470">
    <property type="component" value="Unassembled WGS sequence"/>
</dbReference>
<evidence type="ECO:0000313" key="11">
    <source>
        <dbReference type="EMBL" id="CAC5382261.1"/>
    </source>
</evidence>
<evidence type="ECO:0000256" key="4">
    <source>
        <dbReference type="ARBA" id="ARBA00022529"/>
    </source>
</evidence>
<dbReference type="Pfam" id="PF02014">
    <property type="entry name" value="Reeler"/>
    <property type="match status" value="1"/>
</dbReference>
<dbReference type="InterPro" id="IPR002861">
    <property type="entry name" value="Reeler_dom"/>
</dbReference>
<feature type="chain" id="PRO_5026849410" description="Reelin domain-containing protein" evidence="9">
    <location>
        <begin position="21"/>
        <end position="189"/>
    </location>
</feature>
<comment type="subcellular location">
    <subcellularLocation>
        <location evidence="1">Secreted</location>
    </subcellularLocation>
</comment>
<dbReference type="GO" id="GO:0016020">
    <property type="term" value="C:membrane"/>
    <property type="evidence" value="ECO:0007669"/>
    <property type="project" value="TreeGrafter"/>
</dbReference>
<comment type="similarity">
    <text evidence="2">Belongs to the insect defense protein family.</text>
</comment>
<evidence type="ECO:0000256" key="1">
    <source>
        <dbReference type="ARBA" id="ARBA00004613"/>
    </source>
</evidence>
<gene>
    <name evidence="11" type="ORF">MCOR_18107</name>
</gene>
<feature type="signal peptide" evidence="9">
    <location>
        <begin position="1"/>
        <end position="20"/>
    </location>
</feature>
<keyword evidence="12" id="KW-1185">Reference proteome</keyword>
<dbReference type="PROSITE" id="PS51019">
    <property type="entry name" value="REELIN"/>
    <property type="match status" value="1"/>
</dbReference>
<reference evidence="11 12" key="1">
    <citation type="submission" date="2020-06" db="EMBL/GenBank/DDBJ databases">
        <authorList>
            <person name="Li R."/>
            <person name="Bekaert M."/>
        </authorList>
    </citation>
    <scope>NUCLEOTIDE SEQUENCE [LARGE SCALE GENOMIC DNA]</scope>
    <source>
        <strain evidence="12">wild</strain>
    </source>
</reference>
<dbReference type="GO" id="GO:0045087">
    <property type="term" value="P:innate immune response"/>
    <property type="evidence" value="ECO:0007669"/>
    <property type="project" value="UniProtKB-KW"/>
</dbReference>
<evidence type="ECO:0000256" key="8">
    <source>
        <dbReference type="ARBA" id="ARBA00023022"/>
    </source>
</evidence>
<dbReference type="Gene3D" id="2.60.40.4060">
    <property type="entry name" value="Reeler domain"/>
    <property type="match status" value="1"/>
</dbReference>
<dbReference type="EMBL" id="CACVKT020003176">
    <property type="protein sequence ID" value="CAC5382261.1"/>
    <property type="molecule type" value="Genomic_DNA"/>
</dbReference>
<keyword evidence="6 9" id="KW-0732">Signal</keyword>
<evidence type="ECO:0000256" key="3">
    <source>
        <dbReference type="ARBA" id="ARBA00022525"/>
    </source>
</evidence>
<evidence type="ECO:0000256" key="6">
    <source>
        <dbReference type="ARBA" id="ARBA00022729"/>
    </source>
</evidence>
<keyword evidence="4" id="KW-0929">Antimicrobial</keyword>
<dbReference type="FunFam" id="2.60.40.4060:FF:000003">
    <property type="entry name" value="Ferric chelate reductase 1"/>
    <property type="match status" value="1"/>
</dbReference>